<dbReference type="GO" id="GO:0016740">
    <property type="term" value="F:transferase activity"/>
    <property type="evidence" value="ECO:0007669"/>
    <property type="project" value="UniProtKB-KW"/>
</dbReference>
<dbReference type="RefSeq" id="WP_024126530.1">
    <property type="nucleotide sequence ID" value="NC_023283.1"/>
</dbReference>
<dbReference type="EMBL" id="KF602048">
    <property type="protein sequence ID" value="AHE39149.1"/>
    <property type="molecule type" value="Genomic_DNA"/>
</dbReference>
<geneLocation type="plasmid" evidence="1">
    <name>pFRL3</name>
</geneLocation>
<reference evidence="1" key="1">
    <citation type="submission" date="2013-09" db="EMBL/GenBank/DDBJ databases">
        <title>Complete nucleotide sequence of Streptomyces linear plasmid pFRL3.</title>
        <authorList>
            <person name="Chen Z."/>
            <person name="Fang P."/>
            <person name="Qin Z."/>
        </authorList>
    </citation>
    <scope>NUCLEOTIDE SEQUENCE</scope>
    <source>
        <plasmid evidence="1">pFRL3</plasmid>
    </source>
</reference>
<dbReference type="SUPFAM" id="SSF56112">
    <property type="entry name" value="Protein kinase-like (PK-like)"/>
    <property type="match status" value="1"/>
</dbReference>
<dbReference type="Gene3D" id="3.90.1200.10">
    <property type="match status" value="1"/>
</dbReference>
<protein>
    <submittedName>
        <fullName evidence="1">Putative phosphotransferase</fullName>
    </submittedName>
</protein>
<evidence type="ECO:0000313" key="1">
    <source>
        <dbReference type="EMBL" id="AHE39149.1"/>
    </source>
</evidence>
<keyword evidence="1" id="KW-0614">Plasmid</keyword>
<sequence>MAHGSWTDEDVLRALHDRYALRAVAVTREDEPGRSIRNWYVEREAGPPVRVLQYLDRSQLASAKAGLDMAEYCRAASLKVPRVWPDSACHLLSDDGEYGMSVADVPAGKAFIRPLTVHQAQALGLSLALMHQALAAYPQPTETPGRREAAWAECPVEDVIYAHEAAALAAITAGARDSHASEHLHWVRRHLPCRVGDLRAAVPEVLTAHAIHGAFVPPNIRADEPKPVITGFRARCGYLVWELARVAFDVRTVAEGTEWEARAAALLSAYHHAFPAFPVAELVACPSVALLELLCTPTPTAQPGSWAMRASAARRLSAALPELEVAIRRLGTHPQRHL</sequence>
<keyword evidence="1" id="KW-0808">Transferase</keyword>
<accession>V9Z576</accession>
<gene>
    <name evidence="1" type="ORF">pFRL3_372c</name>
</gene>
<name>V9Z576_9ACTN</name>
<organism evidence="1">
    <name type="scientific">Streptomyces sp. FR1</name>
    <dbReference type="NCBI Taxonomy" id="349971"/>
    <lineage>
        <taxon>Bacteria</taxon>
        <taxon>Bacillati</taxon>
        <taxon>Actinomycetota</taxon>
        <taxon>Actinomycetes</taxon>
        <taxon>Kitasatosporales</taxon>
        <taxon>Streptomycetaceae</taxon>
        <taxon>Streptomyces</taxon>
    </lineage>
</organism>
<dbReference type="AlphaFoldDB" id="V9Z576"/>
<proteinExistence type="predicted"/>
<dbReference type="InterPro" id="IPR011009">
    <property type="entry name" value="Kinase-like_dom_sf"/>
</dbReference>